<reference evidence="3" key="1">
    <citation type="journal article" date="2017" name="bioRxiv">
        <title>Comparative analysis of the genomes of Stylophora pistillata and Acropora digitifera provides evidence for extensive differences between species of corals.</title>
        <authorList>
            <person name="Voolstra C.R."/>
            <person name="Li Y."/>
            <person name="Liew Y.J."/>
            <person name="Baumgarten S."/>
            <person name="Zoccola D."/>
            <person name="Flot J.-F."/>
            <person name="Tambutte S."/>
            <person name="Allemand D."/>
            <person name="Aranda M."/>
        </authorList>
    </citation>
    <scope>NUCLEOTIDE SEQUENCE [LARGE SCALE GENOMIC DNA]</scope>
</reference>
<name>A0A2B4SNS0_STYPI</name>
<keyword evidence="3" id="KW-1185">Reference proteome</keyword>
<comment type="caution">
    <text evidence="2">The sequence shown here is derived from an EMBL/GenBank/DDBJ whole genome shotgun (WGS) entry which is preliminary data.</text>
</comment>
<dbReference type="Proteomes" id="UP000225706">
    <property type="component" value="Unassembled WGS sequence"/>
</dbReference>
<accession>A0A2B4SNS0</accession>
<evidence type="ECO:0000313" key="2">
    <source>
        <dbReference type="EMBL" id="PFX30713.1"/>
    </source>
</evidence>
<feature type="compositionally biased region" description="Polar residues" evidence="1">
    <location>
        <begin position="247"/>
        <end position="261"/>
    </location>
</feature>
<feature type="compositionally biased region" description="Basic residues" evidence="1">
    <location>
        <begin position="223"/>
        <end position="232"/>
    </location>
</feature>
<feature type="region of interest" description="Disordered" evidence="1">
    <location>
        <begin position="1"/>
        <end position="28"/>
    </location>
</feature>
<dbReference type="EMBL" id="LSMT01000046">
    <property type="protein sequence ID" value="PFX30713.1"/>
    <property type="molecule type" value="Genomic_DNA"/>
</dbReference>
<evidence type="ECO:0000313" key="3">
    <source>
        <dbReference type="Proteomes" id="UP000225706"/>
    </source>
</evidence>
<gene>
    <name evidence="2" type="ORF">AWC38_SpisGene4470</name>
</gene>
<dbReference type="AlphaFoldDB" id="A0A2B4SNS0"/>
<protein>
    <submittedName>
        <fullName evidence="2">Uncharacterized protein</fullName>
    </submittedName>
</protein>
<proteinExistence type="predicted"/>
<feature type="region of interest" description="Disordered" evidence="1">
    <location>
        <begin position="220"/>
        <end position="275"/>
    </location>
</feature>
<evidence type="ECO:0000256" key="1">
    <source>
        <dbReference type="SAM" id="MobiDB-lite"/>
    </source>
</evidence>
<organism evidence="2 3">
    <name type="scientific">Stylophora pistillata</name>
    <name type="common">Smooth cauliflower coral</name>
    <dbReference type="NCBI Taxonomy" id="50429"/>
    <lineage>
        <taxon>Eukaryota</taxon>
        <taxon>Metazoa</taxon>
        <taxon>Cnidaria</taxon>
        <taxon>Anthozoa</taxon>
        <taxon>Hexacorallia</taxon>
        <taxon>Scleractinia</taxon>
        <taxon>Astrocoeniina</taxon>
        <taxon>Pocilloporidae</taxon>
        <taxon>Stylophora</taxon>
    </lineage>
</organism>
<feature type="compositionally biased region" description="Basic and acidic residues" evidence="1">
    <location>
        <begin position="1"/>
        <end position="14"/>
    </location>
</feature>
<feature type="region of interest" description="Disordered" evidence="1">
    <location>
        <begin position="314"/>
        <end position="343"/>
    </location>
</feature>
<sequence length="343" mass="38435">MITAERTGDAKSDSDMIGPQFRQSTSSSNLLGSIKRGQVSKETVVLRRWGVTSIISIASNGEFQWKEGFDLMNVAFKLESKPLKIDLSGASHSHVDRMERASPRLRSCSSSSEFQTVLEALYDLKINEASPQSNDVSTKYSNEKGDWSRVPDRRQSLVDLSPSSAVSEFSRALPMTHRKSLPSLGPVAVDMQYTVPSSKSYPGDLAKNVAGRELDIIQEIPRKGKQRPHHLAKIPIRPESKRRRSSFGAQGSTAPSKTTVVPKTKQRRSSCSKFPETPSVWRVKAHKRSLDIYDEDDRLYPYFQTRRSSFVGFPTVGDQSQNRQSLLPKIGRRNSFVQNDDND</sequence>